<name>A0A398AKF8_BRACM</name>
<sequence length="114" mass="13037">MRVKMSQLNCHVTDIISFLLSSFASSSSRCINLHRLQIIYCFFNLLTPSDRHLFTFHYPPHPRYIIVARFKSDIILTTNPDTITNPPGKAKDQPHPESSTEEATTEPTMFPTDV</sequence>
<evidence type="ECO:0000313" key="3">
    <source>
        <dbReference type="Proteomes" id="UP000264353"/>
    </source>
</evidence>
<reference evidence="2 3" key="1">
    <citation type="submission" date="2018-06" db="EMBL/GenBank/DDBJ databases">
        <title>WGS assembly of Brassica rapa FPsc.</title>
        <authorList>
            <person name="Bowman J."/>
            <person name="Kohchi T."/>
            <person name="Yamato K."/>
            <person name="Jenkins J."/>
            <person name="Shu S."/>
            <person name="Ishizaki K."/>
            <person name="Yamaoka S."/>
            <person name="Nishihama R."/>
            <person name="Nakamura Y."/>
            <person name="Berger F."/>
            <person name="Adam C."/>
            <person name="Aki S."/>
            <person name="Althoff F."/>
            <person name="Araki T."/>
            <person name="Arteaga-Vazquez M."/>
            <person name="Balasubrmanian S."/>
            <person name="Bauer D."/>
            <person name="Boehm C."/>
            <person name="Briginshaw L."/>
            <person name="Caballero-Perez J."/>
            <person name="Catarino B."/>
            <person name="Chen F."/>
            <person name="Chiyoda S."/>
            <person name="Chovatia M."/>
            <person name="Davies K."/>
            <person name="Delmans M."/>
            <person name="Demura T."/>
            <person name="Dierschke T."/>
            <person name="Dolan L."/>
            <person name="Dorantes-Acosta A."/>
            <person name="Eklund D."/>
            <person name="Florent S."/>
            <person name="Flores-Sandoval E."/>
            <person name="Fujiyama A."/>
            <person name="Fukuzawa H."/>
            <person name="Galik B."/>
            <person name="Grimanelli D."/>
            <person name="Grimwood J."/>
            <person name="Grossniklaus U."/>
            <person name="Hamada T."/>
            <person name="Haseloff J."/>
            <person name="Hetherington A."/>
            <person name="Higo A."/>
            <person name="Hirakawa Y."/>
            <person name="Hundley H."/>
            <person name="Ikeda Y."/>
            <person name="Inoue K."/>
            <person name="Inoue S."/>
            <person name="Ishida S."/>
            <person name="Jia Q."/>
            <person name="Kakita M."/>
            <person name="Kanazawa T."/>
            <person name="Kawai Y."/>
            <person name="Kawashima T."/>
            <person name="Kennedy M."/>
            <person name="Kinose K."/>
            <person name="Kinoshita T."/>
            <person name="Kohara Y."/>
            <person name="Koide E."/>
            <person name="Komatsu K."/>
            <person name="Kopischke S."/>
            <person name="Kubo M."/>
            <person name="Kyozuka J."/>
            <person name="Lagercrantz U."/>
            <person name="Lin S."/>
            <person name="Lindquist E."/>
            <person name="Lipzen A."/>
            <person name="Lu C."/>
            <person name="Luna E."/>
            <person name="Martienssen R."/>
            <person name="Minamino N."/>
            <person name="Mizutani M."/>
            <person name="Mizutani M."/>
            <person name="Mochizuki N."/>
            <person name="Monte I."/>
            <person name="Mosher R."/>
            <person name="Nagasaki H."/>
            <person name="Nakagami H."/>
            <person name="Naramoto S."/>
            <person name="Nishitani K."/>
            <person name="Ohtani M."/>
            <person name="Okamoto T."/>
            <person name="Okumura M."/>
            <person name="Phillips J."/>
            <person name="Pollak B."/>
            <person name="Reinders A."/>
            <person name="Roevekamp M."/>
            <person name="Sano R."/>
            <person name="Sawa S."/>
            <person name="Schmid M."/>
            <person name="Shirakawa M."/>
            <person name="Solano R."/>
            <person name="Spunde A."/>
            <person name="Suetsugu N."/>
            <person name="Sugano S."/>
            <person name="Sugiyama A."/>
            <person name="Sun R."/>
            <person name="Suzuki Y."/>
            <person name="Takenaka M."/>
            <person name="Takezawa D."/>
            <person name="Tomogane H."/>
            <person name="Tsuzuki M."/>
            <person name="Ueda T."/>
            <person name="Umeda M."/>
            <person name="Ward J."/>
            <person name="Watanabe Y."/>
            <person name="Yazaki K."/>
            <person name="Yokoyama R."/>
            <person name="Yoshitake Y."/>
            <person name="Yotsui I."/>
            <person name="Zachgo S."/>
            <person name="Schmutz J."/>
        </authorList>
    </citation>
    <scope>NUCLEOTIDE SEQUENCE [LARGE SCALE GENOMIC DNA]</scope>
    <source>
        <strain evidence="3">cv. B-3</strain>
    </source>
</reference>
<accession>A0A398AKF8</accession>
<gene>
    <name evidence="2" type="ORF">BRARA_A01070</name>
</gene>
<protein>
    <submittedName>
        <fullName evidence="2">Uncharacterized protein</fullName>
    </submittedName>
</protein>
<evidence type="ECO:0000256" key="1">
    <source>
        <dbReference type="SAM" id="MobiDB-lite"/>
    </source>
</evidence>
<dbReference type="EMBL" id="CM010628">
    <property type="protein sequence ID" value="RID78222.1"/>
    <property type="molecule type" value="Genomic_DNA"/>
</dbReference>
<evidence type="ECO:0000313" key="2">
    <source>
        <dbReference type="EMBL" id="RID78222.1"/>
    </source>
</evidence>
<dbReference type="Proteomes" id="UP000264353">
    <property type="component" value="Chromosome A1"/>
</dbReference>
<proteinExistence type="predicted"/>
<dbReference type="AlphaFoldDB" id="A0A398AKF8"/>
<organism evidence="2 3">
    <name type="scientific">Brassica campestris</name>
    <name type="common">Field mustard</name>
    <dbReference type="NCBI Taxonomy" id="3711"/>
    <lineage>
        <taxon>Eukaryota</taxon>
        <taxon>Viridiplantae</taxon>
        <taxon>Streptophyta</taxon>
        <taxon>Embryophyta</taxon>
        <taxon>Tracheophyta</taxon>
        <taxon>Spermatophyta</taxon>
        <taxon>Magnoliopsida</taxon>
        <taxon>eudicotyledons</taxon>
        <taxon>Gunneridae</taxon>
        <taxon>Pentapetalae</taxon>
        <taxon>rosids</taxon>
        <taxon>malvids</taxon>
        <taxon>Brassicales</taxon>
        <taxon>Brassicaceae</taxon>
        <taxon>Brassiceae</taxon>
        <taxon>Brassica</taxon>
    </lineage>
</organism>
<feature type="region of interest" description="Disordered" evidence="1">
    <location>
        <begin position="78"/>
        <end position="114"/>
    </location>
</feature>